<evidence type="ECO:0000256" key="3">
    <source>
        <dbReference type="ARBA" id="ARBA00012206"/>
    </source>
</evidence>
<dbReference type="PANTHER" id="PTHR39453:SF1">
    <property type="entry name" value="PHOSPHATE PROPANOYLTRANSFERASE"/>
    <property type="match status" value="1"/>
</dbReference>
<comment type="catalytic activity">
    <reaction evidence="9 10">
        <text>propanoyl-CoA + phosphate = propanoyl phosphate + CoA</text>
        <dbReference type="Rhea" id="RHEA:28046"/>
        <dbReference type="ChEBI" id="CHEBI:43474"/>
        <dbReference type="ChEBI" id="CHEBI:57287"/>
        <dbReference type="ChEBI" id="CHEBI:57392"/>
        <dbReference type="ChEBI" id="CHEBI:58933"/>
        <dbReference type="EC" id="2.3.1.222"/>
    </reaction>
</comment>
<reference evidence="11" key="1">
    <citation type="submission" date="2018-06" db="EMBL/GenBank/DDBJ databases">
        <authorList>
            <consortium name="Pathogen Informatics"/>
            <person name="Doyle S."/>
        </authorList>
    </citation>
    <scope>NUCLEOTIDE SEQUENCE [LARGE SCALE GENOMIC DNA]</scope>
    <source>
        <strain evidence="11">NCTC13765</strain>
    </source>
</reference>
<dbReference type="EC" id="2.3.1.222" evidence="3 10"/>
<name>A0A380L0Y4_9STRE</name>
<dbReference type="STRING" id="1123307.GCA_000380065_00814"/>
<dbReference type="Proteomes" id="UP000254634">
    <property type="component" value="Unassembled WGS sequence"/>
</dbReference>
<dbReference type="GO" id="GO:0046872">
    <property type="term" value="F:metal ion binding"/>
    <property type="evidence" value="ECO:0007669"/>
    <property type="project" value="UniProtKB-KW"/>
</dbReference>
<dbReference type="AlphaFoldDB" id="A0A380L0Y4"/>
<dbReference type="Pfam" id="PF06130">
    <property type="entry name" value="PTAC"/>
    <property type="match status" value="1"/>
</dbReference>
<evidence type="ECO:0000256" key="2">
    <source>
        <dbReference type="ARBA" id="ARBA00007342"/>
    </source>
</evidence>
<evidence type="ECO:0000256" key="9">
    <source>
        <dbReference type="ARBA" id="ARBA00047589"/>
    </source>
</evidence>
<dbReference type="NCBIfam" id="NF011652">
    <property type="entry name" value="PRK15070.1"/>
    <property type="match status" value="1"/>
</dbReference>
<protein>
    <recommendedName>
        <fullName evidence="4 10">Phosphate propanoyltransferase</fullName>
        <ecNumber evidence="3 10">2.3.1.222</ecNumber>
    </recommendedName>
</protein>
<gene>
    <name evidence="11" type="primary">pduL</name>
    <name evidence="11" type="ORF">NCTC13765_01757</name>
</gene>
<dbReference type="UniPathway" id="UPA00621"/>
<evidence type="ECO:0000256" key="4">
    <source>
        <dbReference type="ARBA" id="ARBA00020837"/>
    </source>
</evidence>
<keyword evidence="6" id="KW-0479">Metal-binding</keyword>
<evidence type="ECO:0000256" key="8">
    <source>
        <dbReference type="ARBA" id="ARBA00023315"/>
    </source>
</evidence>
<dbReference type="GO" id="GO:0051144">
    <property type="term" value="P:1,2-propanediol catabolic process"/>
    <property type="evidence" value="ECO:0007669"/>
    <property type="project" value="UniProtKB-UniPathway"/>
</dbReference>
<comment type="function">
    <text evidence="10">Involved in 1,2-propanediol (1,2-PD) degradation by catalyzing the conversion of propanoyl-CoA to propanoyl-phosphate.</text>
</comment>
<dbReference type="GO" id="GO:0016747">
    <property type="term" value="F:acyltransferase activity, transferring groups other than amino-acyl groups"/>
    <property type="evidence" value="ECO:0007669"/>
    <property type="project" value="InterPro"/>
</dbReference>
<keyword evidence="5 10" id="KW-0808">Transferase</keyword>
<dbReference type="PIRSF" id="PIRSF010130">
    <property type="entry name" value="PduL"/>
    <property type="match status" value="1"/>
</dbReference>
<dbReference type="PANTHER" id="PTHR39453">
    <property type="entry name" value="PHOSPHATE PROPANOYLTRANSFERASE"/>
    <property type="match status" value="1"/>
</dbReference>
<keyword evidence="8 10" id="KW-0012">Acyltransferase</keyword>
<organism evidence="11 12">
    <name type="scientific">Streptococcus massiliensis</name>
    <dbReference type="NCBI Taxonomy" id="313439"/>
    <lineage>
        <taxon>Bacteria</taxon>
        <taxon>Bacillati</taxon>
        <taxon>Bacillota</taxon>
        <taxon>Bacilli</taxon>
        <taxon>Lactobacillales</taxon>
        <taxon>Streptococcaceae</taxon>
        <taxon>Streptococcus</taxon>
    </lineage>
</organism>
<sequence>MNKVKLKQDVVQLFTHLRDYVQIPIGISNRHIHLSKEDFELLFPGQEVNIMKELTQPGFYAAHQTVTIVGSKGELHKVRLLTPLRKQTQVELSATDARTIGVRAPIRLSGQLADATDIIIKSDFATITRPAAIIAKRHIHMNPTDAKLLGLALGDKVSVVIDTPERRTIYDDVIIRPSEGAVFEMHIDTDEANAANCGKESVAYFLK</sequence>
<accession>A0A380L0Y4</accession>
<comment type="cofactor">
    <cofactor evidence="1">
        <name>Zn(2+)</name>
        <dbReference type="ChEBI" id="CHEBI:29105"/>
    </cofactor>
</comment>
<dbReference type="EMBL" id="UHFR01000005">
    <property type="protein sequence ID" value="SUN77240.1"/>
    <property type="molecule type" value="Genomic_DNA"/>
</dbReference>
<evidence type="ECO:0000256" key="7">
    <source>
        <dbReference type="ARBA" id="ARBA00022833"/>
    </source>
</evidence>
<evidence type="ECO:0000256" key="5">
    <source>
        <dbReference type="ARBA" id="ARBA00022679"/>
    </source>
</evidence>
<evidence type="ECO:0000256" key="6">
    <source>
        <dbReference type="ARBA" id="ARBA00022723"/>
    </source>
</evidence>
<dbReference type="InterPro" id="IPR008300">
    <property type="entry name" value="PTAC"/>
</dbReference>
<keyword evidence="7" id="KW-0862">Zinc</keyword>
<evidence type="ECO:0000256" key="1">
    <source>
        <dbReference type="ARBA" id="ARBA00001947"/>
    </source>
</evidence>
<evidence type="ECO:0000256" key="10">
    <source>
        <dbReference type="PIRNR" id="PIRNR010130"/>
    </source>
</evidence>
<dbReference type="OrthoDB" id="9784365at2"/>
<evidence type="ECO:0000313" key="12">
    <source>
        <dbReference type="Proteomes" id="UP000254634"/>
    </source>
</evidence>
<keyword evidence="12" id="KW-1185">Reference proteome</keyword>
<comment type="similarity">
    <text evidence="2 10">Belongs to the PduL family.</text>
</comment>
<dbReference type="RefSeq" id="WP_018371505.1">
    <property type="nucleotide sequence ID" value="NZ_UHFR01000005.1"/>
</dbReference>
<comment type="pathway">
    <text evidence="10">Polyol metabolism; 1,2-propanediol degradation.</text>
</comment>
<evidence type="ECO:0000313" key="11">
    <source>
        <dbReference type="EMBL" id="SUN77240.1"/>
    </source>
</evidence>
<proteinExistence type="inferred from homology"/>